<dbReference type="GO" id="GO:0003677">
    <property type="term" value="F:DNA binding"/>
    <property type="evidence" value="ECO:0007669"/>
    <property type="project" value="TreeGrafter"/>
</dbReference>
<protein>
    <recommendedName>
        <fullName evidence="8">Transcription initiation factor TFIID component TAF4 C-terminal domain-containing protein</fullName>
    </recommendedName>
</protein>
<evidence type="ECO:0000259" key="8">
    <source>
        <dbReference type="Pfam" id="PF05236"/>
    </source>
</evidence>
<evidence type="ECO:0000256" key="2">
    <source>
        <dbReference type="ARBA" id="ARBA00006178"/>
    </source>
</evidence>
<dbReference type="PANTHER" id="PTHR15138:SF14">
    <property type="entry name" value="TRANSCRIPTION INITIATION FACTOR TFIID SUBUNIT 4"/>
    <property type="match status" value="1"/>
</dbReference>
<dbReference type="OrthoDB" id="21060at2759"/>
<evidence type="ECO:0000256" key="3">
    <source>
        <dbReference type="ARBA" id="ARBA00023015"/>
    </source>
</evidence>
<evidence type="ECO:0000256" key="1">
    <source>
        <dbReference type="ARBA" id="ARBA00004123"/>
    </source>
</evidence>
<evidence type="ECO:0000313" key="9">
    <source>
        <dbReference type="EMBL" id="CAD7648379.1"/>
    </source>
</evidence>
<reference evidence="9" key="1">
    <citation type="submission" date="2020-11" db="EMBL/GenBank/DDBJ databases">
        <authorList>
            <person name="Tran Van P."/>
        </authorList>
    </citation>
    <scope>NUCLEOTIDE SEQUENCE</scope>
</reference>
<proteinExistence type="inferred from homology"/>
<evidence type="ECO:0000313" key="10">
    <source>
        <dbReference type="Proteomes" id="UP000759131"/>
    </source>
</evidence>
<evidence type="ECO:0000256" key="6">
    <source>
        <dbReference type="SAM" id="Coils"/>
    </source>
</evidence>
<feature type="non-terminal residue" evidence="9">
    <location>
        <position position="206"/>
    </location>
</feature>
<organism evidence="9">
    <name type="scientific">Medioppia subpectinata</name>
    <dbReference type="NCBI Taxonomy" id="1979941"/>
    <lineage>
        <taxon>Eukaryota</taxon>
        <taxon>Metazoa</taxon>
        <taxon>Ecdysozoa</taxon>
        <taxon>Arthropoda</taxon>
        <taxon>Chelicerata</taxon>
        <taxon>Arachnida</taxon>
        <taxon>Acari</taxon>
        <taxon>Acariformes</taxon>
        <taxon>Sarcoptiformes</taxon>
        <taxon>Oribatida</taxon>
        <taxon>Brachypylina</taxon>
        <taxon>Oppioidea</taxon>
        <taxon>Oppiidae</taxon>
        <taxon>Medioppia</taxon>
    </lineage>
</organism>
<evidence type="ECO:0000256" key="7">
    <source>
        <dbReference type="SAM" id="MobiDB-lite"/>
    </source>
</evidence>
<dbReference type="GO" id="GO:0016251">
    <property type="term" value="F:RNA polymerase II general transcription initiation factor activity"/>
    <property type="evidence" value="ECO:0007669"/>
    <property type="project" value="TreeGrafter"/>
</dbReference>
<accession>A0A7R9LW11</accession>
<keyword evidence="5" id="KW-0539">Nucleus</keyword>
<feature type="compositionally biased region" description="Basic and acidic residues" evidence="7">
    <location>
        <begin position="56"/>
        <end position="84"/>
    </location>
</feature>
<dbReference type="Pfam" id="PF05236">
    <property type="entry name" value="TAF4"/>
    <property type="match status" value="1"/>
</dbReference>
<sequence>VIAEHRQEQVKSYGHYEVVQDVKGQTTFLQELDRIEKRRHEEQEREVLIKAAKSRSKADDPDHIAIKQRAKEMQRQDRSKADDPDHIAIKQRAKEMQRQELEELRQREANETALQAIGMPRKRLKTSLNSTATNSPGGGAGASGSPFGATQSAIASSLSSSFTLGANRGLKPMRRIKRVSLKDLHFLMETEKDTVRRPILYKAYLK</sequence>
<keyword evidence="3" id="KW-0805">Transcription regulation</keyword>
<comment type="subcellular location">
    <subcellularLocation>
        <location evidence="1">Nucleus</location>
    </subcellularLocation>
</comment>
<evidence type="ECO:0000256" key="4">
    <source>
        <dbReference type="ARBA" id="ARBA00023163"/>
    </source>
</evidence>
<dbReference type="Proteomes" id="UP000759131">
    <property type="component" value="Unassembled WGS sequence"/>
</dbReference>
<keyword evidence="10" id="KW-1185">Reference proteome</keyword>
<comment type="similarity">
    <text evidence="2">Belongs to the TAF4 family.</text>
</comment>
<feature type="domain" description="Transcription initiation factor TFIID component TAF4 C-terminal" evidence="8">
    <location>
        <begin position="76"/>
        <end position="203"/>
    </location>
</feature>
<gene>
    <name evidence="9" type="ORF">OSB1V03_LOCUS21906</name>
</gene>
<name>A0A7R9LW11_9ACAR</name>
<dbReference type="EMBL" id="CAJPIZ010043232">
    <property type="protein sequence ID" value="CAG2121960.1"/>
    <property type="molecule type" value="Genomic_DNA"/>
</dbReference>
<feature type="region of interest" description="Disordered" evidence="7">
    <location>
        <begin position="50"/>
        <end position="84"/>
    </location>
</feature>
<dbReference type="GO" id="GO:0006367">
    <property type="term" value="P:transcription initiation at RNA polymerase II promoter"/>
    <property type="evidence" value="ECO:0007669"/>
    <property type="project" value="TreeGrafter"/>
</dbReference>
<evidence type="ECO:0000256" key="5">
    <source>
        <dbReference type="ARBA" id="ARBA00023242"/>
    </source>
</evidence>
<feature type="coiled-coil region" evidence="6">
    <location>
        <begin position="87"/>
        <end position="114"/>
    </location>
</feature>
<dbReference type="InterPro" id="IPR045144">
    <property type="entry name" value="TAF4"/>
</dbReference>
<dbReference type="InterPro" id="IPR007900">
    <property type="entry name" value="TAF4_C"/>
</dbReference>
<feature type="region of interest" description="Disordered" evidence="7">
    <location>
        <begin position="127"/>
        <end position="149"/>
    </location>
</feature>
<dbReference type="PANTHER" id="PTHR15138">
    <property type="entry name" value="TRANSCRIPTION INITIATION FACTOR TFIID SUBUNIT 4"/>
    <property type="match status" value="1"/>
</dbReference>
<dbReference type="AlphaFoldDB" id="A0A7R9LW11"/>
<dbReference type="GO" id="GO:0005669">
    <property type="term" value="C:transcription factor TFIID complex"/>
    <property type="evidence" value="ECO:0007669"/>
    <property type="project" value="InterPro"/>
</dbReference>
<keyword evidence="4" id="KW-0804">Transcription</keyword>
<dbReference type="EMBL" id="OC897807">
    <property type="protein sequence ID" value="CAD7648379.1"/>
    <property type="molecule type" value="Genomic_DNA"/>
</dbReference>
<keyword evidence="6" id="KW-0175">Coiled coil</keyword>